<dbReference type="InterPro" id="IPR013830">
    <property type="entry name" value="SGNH_hydro"/>
</dbReference>
<feature type="domain" description="SGNH hydrolase-type esterase" evidence="1">
    <location>
        <begin position="36"/>
        <end position="189"/>
    </location>
</feature>
<dbReference type="SUPFAM" id="SSF52266">
    <property type="entry name" value="SGNH hydrolase"/>
    <property type="match status" value="1"/>
</dbReference>
<evidence type="ECO:0000259" key="1">
    <source>
        <dbReference type="Pfam" id="PF13472"/>
    </source>
</evidence>
<dbReference type="GO" id="GO:0004622">
    <property type="term" value="F:phosphatidylcholine lysophospholipase activity"/>
    <property type="evidence" value="ECO:0007669"/>
    <property type="project" value="TreeGrafter"/>
</dbReference>
<organism evidence="2">
    <name type="scientific">Nitratifractor salsuginis</name>
    <dbReference type="NCBI Taxonomy" id="269261"/>
    <lineage>
        <taxon>Bacteria</taxon>
        <taxon>Pseudomonadati</taxon>
        <taxon>Campylobacterota</taxon>
        <taxon>Epsilonproteobacteria</taxon>
        <taxon>Campylobacterales</taxon>
        <taxon>Sulfurovaceae</taxon>
        <taxon>Nitratifractor</taxon>
    </lineage>
</organism>
<name>A0A7V2SJD4_9BACT</name>
<dbReference type="Gene3D" id="3.40.50.1110">
    <property type="entry name" value="SGNH hydrolase"/>
    <property type="match status" value="1"/>
</dbReference>
<protein>
    <submittedName>
        <fullName evidence="2">Arylesterase</fullName>
    </submittedName>
</protein>
<dbReference type="Proteomes" id="UP000885722">
    <property type="component" value="Unassembled WGS sequence"/>
</dbReference>
<comment type="caution">
    <text evidence="2">The sequence shown here is derived from an EMBL/GenBank/DDBJ whole genome shotgun (WGS) entry which is preliminary data.</text>
</comment>
<accession>A0A7V2SJD4</accession>
<dbReference type="PANTHER" id="PTHR30383:SF24">
    <property type="entry name" value="THIOESTERASE 1_PROTEASE 1_LYSOPHOSPHOLIPASE L1"/>
    <property type="match status" value="1"/>
</dbReference>
<gene>
    <name evidence="2" type="ORF">ENJ74_01710</name>
</gene>
<dbReference type="InterPro" id="IPR051532">
    <property type="entry name" value="Ester_Hydrolysis_Enzymes"/>
</dbReference>
<dbReference type="PANTHER" id="PTHR30383">
    <property type="entry name" value="THIOESTERASE 1/PROTEASE 1/LYSOPHOSPHOLIPASE L1"/>
    <property type="match status" value="1"/>
</dbReference>
<proteinExistence type="predicted"/>
<dbReference type="InterPro" id="IPR036514">
    <property type="entry name" value="SGNH_hydro_sf"/>
</dbReference>
<evidence type="ECO:0000313" key="2">
    <source>
        <dbReference type="EMBL" id="HFC03565.1"/>
    </source>
</evidence>
<dbReference type="CDD" id="cd01822">
    <property type="entry name" value="Lysophospholipase_L1_like"/>
    <property type="match status" value="1"/>
</dbReference>
<dbReference type="Pfam" id="PF13472">
    <property type="entry name" value="Lipase_GDSL_2"/>
    <property type="match status" value="1"/>
</dbReference>
<sequence>MLRILILLVLIAGVMTWWKRPFVSRSQPPSDPKILAFGDSLTYGFGTRHPETQSYPAQLQRLTGQPVINAGINGETSGEGLQRIESLLRQHHPGLVILCLGGNDILQRRSRQELKANLRRIILRVRSSGAKLLLIAVPDFGLLGLDPLPLYRELAHEYSLPLEEEILPEVLSQPSLKSDPIHPNARGYRQMAERIYRKLKEEGLLQTKRNDAP</sequence>
<reference evidence="2" key="1">
    <citation type="journal article" date="2020" name="mSystems">
        <title>Genome- and Community-Level Interaction Insights into Carbon Utilization and Element Cycling Functions of Hydrothermarchaeota in Hydrothermal Sediment.</title>
        <authorList>
            <person name="Zhou Z."/>
            <person name="Liu Y."/>
            <person name="Xu W."/>
            <person name="Pan J."/>
            <person name="Luo Z.H."/>
            <person name="Li M."/>
        </authorList>
    </citation>
    <scope>NUCLEOTIDE SEQUENCE [LARGE SCALE GENOMIC DNA]</scope>
    <source>
        <strain evidence="2">HyVt-513</strain>
    </source>
</reference>
<dbReference type="EMBL" id="DRNO01000116">
    <property type="protein sequence ID" value="HFC03565.1"/>
    <property type="molecule type" value="Genomic_DNA"/>
</dbReference>
<dbReference type="AlphaFoldDB" id="A0A7V2SJD4"/>